<dbReference type="InParanoid" id="F0ZRU4"/>
<gene>
    <name evidence="1" type="ORF">DICPUDRAFT_154629</name>
</gene>
<sequence>MIVDKLKSNQTVSIDNDSIIELIGSCKEHEVFKLLLEKKRDHLESVDLVGKSISMGSVFALDIFLKYYDQLEEEELKNQNGLQDNKKAYNKLQMDKQSYNTCMMKTALLNYDLVVAEYLITNRAPLVPKNIKKLTDWKGLFNLYYKQDLNLFFDFIVKKMNVKIEDIVQVTFSAS</sequence>
<dbReference type="Proteomes" id="UP000001064">
    <property type="component" value="Unassembled WGS sequence"/>
</dbReference>
<dbReference type="AlphaFoldDB" id="F0ZRU4"/>
<dbReference type="PANTHER" id="PTHR32142:SF51">
    <property type="entry name" value="ANKYRIN REPEAT PROTEIN"/>
    <property type="match status" value="1"/>
</dbReference>
<proteinExistence type="predicted"/>
<evidence type="ECO:0000313" key="2">
    <source>
        <dbReference type="Proteomes" id="UP000001064"/>
    </source>
</evidence>
<dbReference type="EMBL" id="GL871147">
    <property type="protein sequence ID" value="EGC33322.1"/>
    <property type="molecule type" value="Genomic_DNA"/>
</dbReference>
<reference evidence="2" key="1">
    <citation type="journal article" date="2011" name="Genome Biol.">
        <title>Comparative genomics of the social amoebae Dictyostelium discoideum and Dictyostelium purpureum.</title>
        <authorList>
            <consortium name="US DOE Joint Genome Institute (JGI-PGF)"/>
            <person name="Sucgang R."/>
            <person name="Kuo A."/>
            <person name="Tian X."/>
            <person name="Salerno W."/>
            <person name="Parikh A."/>
            <person name="Feasley C.L."/>
            <person name="Dalin E."/>
            <person name="Tu H."/>
            <person name="Huang E."/>
            <person name="Barry K."/>
            <person name="Lindquist E."/>
            <person name="Shapiro H."/>
            <person name="Bruce D."/>
            <person name="Schmutz J."/>
            <person name="Salamov A."/>
            <person name="Fey P."/>
            <person name="Gaudet P."/>
            <person name="Anjard C."/>
            <person name="Babu M.M."/>
            <person name="Basu S."/>
            <person name="Bushmanova Y."/>
            <person name="van der Wel H."/>
            <person name="Katoh-Kurasawa M."/>
            <person name="Dinh C."/>
            <person name="Coutinho P.M."/>
            <person name="Saito T."/>
            <person name="Elias M."/>
            <person name="Schaap P."/>
            <person name="Kay R.R."/>
            <person name="Henrissat B."/>
            <person name="Eichinger L."/>
            <person name="Rivero F."/>
            <person name="Putnam N.H."/>
            <person name="West C.M."/>
            <person name="Loomis W.F."/>
            <person name="Chisholm R.L."/>
            <person name="Shaulsky G."/>
            <person name="Strassmann J.E."/>
            <person name="Queller D.C."/>
            <person name="Kuspa A."/>
            <person name="Grigoriev I.V."/>
        </authorList>
    </citation>
    <scope>NUCLEOTIDE SEQUENCE [LARGE SCALE GENOMIC DNA]</scope>
    <source>
        <strain evidence="2">QSDP1</strain>
    </source>
</reference>
<name>F0ZRU4_DICPU</name>
<protein>
    <submittedName>
        <fullName evidence="1">Uncharacterized protein</fullName>
    </submittedName>
</protein>
<dbReference type="PANTHER" id="PTHR32142">
    <property type="entry name" value="B BOX-TYPE DOMAIN-CONTAINING PROTEIN-RELATED"/>
    <property type="match status" value="1"/>
</dbReference>
<dbReference type="GeneID" id="10504499"/>
<keyword evidence="2" id="KW-1185">Reference proteome</keyword>
<dbReference type="RefSeq" id="XP_003290138.1">
    <property type="nucleotide sequence ID" value="XM_003290090.1"/>
</dbReference>
<evidence type="ECO:0000313" key="1">
    <source>
        <dbReference type="EMBL" id="EGC33322.1"/>
    </source>
</evidence>
<dbReference type="VEuPathDB" id="AmoebaDB:DICPUDRAFT_154629"/>
<dbReference type="KEGG" id="dpp:DICPUDRAFT_154629"/>
<organism evidence="1 2">
    <name type="scientific">Dictyostelium purpureum</name>
    <name type="common">Slime mold</name>
    <dbReference type="NCBI Taxonomy" id="5786"/>
    <lineage>
        <taxon>Eukaryota</taxon>
        <taxon>Amoebozoa</taxon>
        <taxon>Evosea</taxon>
        <taxon>Eumycetozoa</taxon>
        <taxon>Dictyostelia</taxon>
        <taxon>Dictyosteliales</taxon>
        <taxon>Dictyosteliaceae</taxon>
        <taxon>Dictyostelium</taxon>
    </lineage>
</organism>
<dbReference type="SUPFAM" id="SSF140860">
    <property type="entry name" value="Pseudo ankyrin repeat-like"/>
    <property type="match status" value="1"/>
</dbReference>
<accession>F0ZRU4</accession>